<dbReference type="GO" id="GO:0005829">
    <property type="term" value="C:cytosol"/>
    <property type="evidence" value="ECO:0007669"/>
    <property type="project" value="GOC"/>
</dbReference>
<dbReference type="GO" id="GO:0006891">
    <property type="term" value="P:intra-Golgi vesicle-mediated transport"/>
    <property type="evidence" value="ECO:0007669"/>
    <property type="project" value="TreeGrafter"/>
</dbReference>
<dbReference type="EMBL" id="JAFCMP010000549">
    <property type="protein sequence ID" value="KAG5175429.1"/>
    <property type="molecule type" value="Genomic_DNA"/>
</dbReference>
<dbReference type="Proteomes" id="UP000664859">
    <property type="component" value="Unassembled WGS sequence"/>
</dbReference>
<evidence type="ECO:0000313" key="4">
    <source>
        <dbReference type="Proteomes" id="UP000664859"/>
    </source>
</evidence>
<dbReference type="PANTHER" id="PTHR13251:SF3">
    <property type="entry name" value="TRAFFICKING PROTEIN PARTICLE COMPLEX SUBUNIT 10"/>
    <property type="match status" value="1"/>
</dbReference>
<dbReference type="PANTHER" id="PTHR13251">
    <property type="entry name" value="EPILEPSY HOLOPROSENCEPHALY CANDIDATE 1/TMEM1"/>
    <property type="match status" value="1"/>
</dbReference>
<organism evidence="3 4">
    <name type="scientific">Tribonema minus</name>
    <dbReference type="NCBI Taxonomy" id="303371"/>
    <lineage>
        <taxon>Eukaryota</taxon>
        <taxon>Sar</taxon>
        <taxon>Stramenopiles</taxon>
        <taxon>Ochrophyta</taxon>
        <taxon>PX clade</taxon>
        <taxon>Xanthophyceae</taxon>
        <taxon>Tribonematales</taxon>
        <taxon>Tribonemataceae</taxon>
        <taxon>Tribonema</taxon>
    </lineage>
</organism>
<feature type="compositionally biased region" description="Basic residues" evidence="1">
    <location>
        <begin position="769"/>
        <end position="784"/>
    </location>
</feature>
<evidence type="ECO:0000259" key="2">
    <source>
        <dbReference type="Pfam" id="PF23036"/>
    </source>
</evidence>
<feature type="region of interest" description="Disordered" evidence="1">
    <location>
        <begin position="1144"/>
        <end position="1236"/>
    </location>
</feature>
<keyword evidence="4" id="KW-1185">Reference proteome</keyword>
<feature type="region of interest" description="Disordered" evidence="1">
    <location>
        <begin position="1247"/>
        <end position="1266"/>
    </location>
</feature>
<feature type="compositionally biased region" description="Acidic residues" evidence="1">
    <location>
        <begin position="875"/>
        <end position="884"/>
    </location>
</feature>
<dbReference type="OrthoDB" id="10256906at2759"/>
<feature type="compositionally biased region" description="Gly residues" evidence="1">
    <location>
        <begin position="885"/>
        <end position="898"/>
    </location>
</feature>
<feature type="compositionally biased region" description="Low complexity" evidence="1">
    <location>
        <begin position="899"/>
        <end position="908"/>
    </location>
</feature>
<dbReference type="GO" id="GO:0034498">
    <property type="term" value="P:early endosome to Golgi transport"/>
    <property type="evidence" value="ECO:0007669"/>
    <property type="project" value="TreeGrafter"/>
</dbReference>
<feature type="compositionally biased region" description="Basic and acidic residues" evidence="1">
    <location>
        <begin position="1182"/>
        <end position="1197"/>
    </location>
</feature>
<protein>
    <recommendedName>
        <fullName evidence="2">TRAPPC10/Trs130 N-terminal domain-containing protein</fullName>
    </recommendedName>
</protein>
<feature type="region of interest" description="Disordered" evidence="1">
    <location>
        <begin position="751"/>
        <end position="917"/>
    </location>
</feature>
<dbReference type="InterPro" id="IPR056913">
    <property type="entry name" value="TRAPPC10/Trs130_N"/>
</dbReference>
<feature type="compositionally biased region" description="Low complexity" evidence="1">
    <location>
        <begin position="810"/>
        <end position="828"/>
    </location>
</feature>
<proteinExistence type="predicted"/>
<evidence type="ECO:0000256" key="1">
    <source>
        <dbReference type="SAM" id="MobiDB-lite"/>
    </source>
</evidence>
<dbReference type="Pfam" id="PF23036">
    <property type="entry name" value="TRAPPC10_1st"/>
    <property type="match status" value="1"/>
</dbReference>
<feature type="region of interest" description="Disordered" evidence="1">
    <location>
        <begin position="28"/>
        <end position="59"/>
    </location>
</feature>
<sequence>MHTTKQLPLRQNPSSAVEIAIQQLSRQQTRSQLEHAQAPPIENNALEVARSTRSTPAPAGCLRRKHAAAAYTAVSSPQAMSMARYTHKQKLAGLSIAIQPAEIAIADDAQRARLMLLHIADVQEADDEACMPALAMYDPGKLWPHLQRLFEVYMPLRRLTLKLPTSEQPVSVEELAVKIMQCPSAALRFSRPCAVCLLYRHALLSRSLPLAVAAAFAIAQVHRSRTNMEKAALKYDIPEDWYKAPFASVYMVTAESQEQYKSTVKPQLRAWVDAVQAQTRARGTWLILYVGIAPQPQQAAKGGSDDMHGKVFGWICADFYHKTPGDRSALVSLYVAAEDAAAAIATVASPMAQALRPGGPTSPRHRPKEWSDLSNKIGQAVMESFEMRARLYKLELRRLDNRRGAANGCSTRAKQQHVNACSMRRSADIQRAPAIAVRAGVVVPEGQYASGLGNHYGLGLTLCDAGRPRVQFGLPAEALLKYQELAALIVTLSEARALSASDRGGDGAAAAEPIPSMLSAAADARRGSRSESERLLFGLPSASGTAQACSVLDYRKMKLRQRVYPGSLFSFVLDTQLYIFARQCHLYLDMGRPDELAKCGIAFIRAFHQELLAKLYSETARVELWGLKACWDVVKACSRYYHEHIPPGGFGDLQPESPSNQAASATFQLVMAAKNQAAETSARVCTLLTFAIEFLVHCLRFSNSVRAVALGFAAPLRVRSVRGCDGGSAAAGESCVAVAQARRAKSTLCKPGCRRGALHPTMKAPQQQQRRRRQQRSDRRRRLRQRAERNGPRLSGTLMRRGKQRRPLQHHQQQLQAARALAAAAGSPRSGGGGGGGGGGAFRFAMSNHGRAPSEPTAATAMGGERTAGAGSGDAEAEALEEEGGGSPKLGGGGGAAGGAAQRAPSSPRANAQGQPGALETCDQLERCYLQLAHSLAAHQFKARRPRFGCLTQQRRAELLLACRVHHRLCMCYRSSLDAADIDDGGGGSRRASYISSALAMARAYRTLKTAHLDKLWSNYHISSALAMARAYRTLKTAHLDKEGNAALPVKEAAALEAVLRDIEQLPPPKPPQTAATKPAAEGTAVAAAAGSHEYDLACACSLATVAPQDARQGSSFVVTVRVHSHLPCPLALHGLQLLLAEDVPEPPPQASSPRRRSMRPSRGGAPGSPGGMRRMSVSVERGLDGRRNASRVRSDDQPTTASLSPIMHRGGAAWDPVPPPSPGRRATHTAAETSSAAAAAAAAGAAAAGGGGGGAGGGGGVPPPLQIAVEDAQQQRAAAGPAVFASSLGFNGTPTILDPGDSELHFNIASADVKPGLLRVSTLTATWGEERLLHRFAADAARAFKVAEFQPTAALSLFGPPFVPPGHAAPLQVLVESKREALVAPVVVLRSSSPDLTFAQGTRAAVVVNGESALRSAAITCSGDGAQASVQLPDIAAGQHVEVAVELAARVGVAATDVTVTAEMQAQHVQQPQQQQRSAVPVSRTTLATSKVHVSAPFEVAFRAGGYPPGMVIVEGTLVCVSLVPITVETCDALLGTALSLEMHSLGVAARATFLPCQVVRVLLGIAHDPSNATPGDSCLRLTYRAAAATGNGTTPAAAQVAARALCRPLEPRLYTLDLPIVVGFTAGHGLPAAGLVLHCRAQLEPQASKLKHLVVAEPVSCKFSVRYEGDAAMLNGALPFSLNLGRARLHMQFFDANFILNSLNLGRARLHMPYSDANFIFNSLNLGRDWMVAGTTSGVAKLKSAAAAAGGGSDSGELLLTNCMLVPVRAGRLQLPVLELGVDPRASIEVVHEEALAGSDDMCAGGQGVVVAPRAQTVAYCRPY</sequence>
<feature type="domain" description="TRAPPC10/Trs130 N-terminal" evidence="2">
    <location>
        <begin position="234"/>
        <end position="338"/>
    </location>
</feature>
<name>A0A835YQQ4_9STRA</name>
<accession>A0A835YQQ4</accession>
<feature type="compositionally biased region" description="Gly residues" evidence="1">
    <location>
        <begin position="1248"/>
        <end position="1261"/>
    </location>
</feature>
<dbReference type="InterPro" id="IPR045126">
    <property type="entry name" value="TRAPPC10/Trs130"/>
</dbReference>
<gene>
    <name evidence="3" type="ORF">JKP88DRAFT_265773</name>
</gene>
<feature type="compositionally biased region" description="Gly residues" evidence="1">
    <location>
        <begin position="829"/>
        <end position="841"/>
    </location>
</feature>
<reference evidence="3" key="1">
    <citation type="submission" date="2021-02" db="EMBL/GenBank/DDBJ databases">
        <title>First Annotated Genome of the Yellow-green Alga Tribonema minus.</title>
        <authorList>
            <person name="Mahan K.M."/>
        </authorList>
    </citation>
    <scope>NUCLEOTIDE SEQUENCE</scope>
    <source>
        <strain evidence="3">UTEX B ZZ1240</strain>
    </source>
</reference>
<dbReference type="GO" id="GO:1990071">
    <property type="term" value="C:TRAPPII protein complex"/>
    <property type="evidence" value="ECO:0007669"/>
    <property type="project" value="InterPro"/>
</dbReference>
<evidence type="ECO:0000313" key="3">
    <source>
        <dbReference type="EMBL" id="KAG5175429.1"/>
    </source>
</evidence>
<feature type="compositionally biased region" description="Basic residues" evidence="1">
    <location>
        <begin position="800"/>
        <end position="809"/>
    </location>
</feature>
<comment type="caution">
    <text evidence="3">The sequence shown here is derived from an EMBL/GenBank/DDBJ whole genome shotgun (WGS) entry which is preliminary data.</text>
</comment>